<reference evidence="7" key="1">
    <citation type="submission" date="2017-09" db="EMBL/GenBank/DDBJ databases">
        <title>Depth-based differentiation of microbial function through sediment-hosted aquifers and enrichment of novel symbionts in the deep terrestrial subsurface.</title>
        <authorList>
            <person name="Probst A.J."/>
            <person name="Ladd B."/>
            <person name="Jarett J.K."/>
            <person name="Geller-Mcgrath D.E."/>
            <person name="Sieber C.M.K."/>
            <person name="Emerson J.B."/>
            <person name="Anantharaman K."/>
            <person name="Thomas B.C."/>
            <person name="Malmstrom R."/>
            <person name="Stieglmeier M."/>
            <person name="Klingl A."/>
            <person name="Woyke T."/>
            <person name="Ryan C.M."/>
            <person name="Banfield J.F."/>
        </authorList>
    </citation>
    <scope>NUCLEOTIDE SEQUENCE [LARGE SCALE GENOMIC DNA]</scope>
</reference>
<sequence length="71" mass="8584">MPIIVKAKKDESPDGVIRCFKKKVMNENIIEEVRKREFHKSPSLLRKERNNEIKRKKYTDRMQRLNASKKK</sequence>
<dbReference type="AlphaFoldDB" id="A0A2H0VJG1"/>
<feature type="compositionally biased region" description="Basic and acidic residues" evidence="5">
    <location>
        <begin position="45"/>
        <end position="63"/>
    </location>
</feature>
<organism evidence="6 7">
    <name type="scientific">Candidatus Collierbacteria bacterium CG10_big_fil_rev_8_21_14_0_10_44_9</name>
    <dbReference type="NCBI Taxonomy" id="1974535"/>
    <lineage>
        <taxon>Bacteria</taxon>
        <taxon>Candidatus Collieribacteriota</taxon>
    </lineage>
</organism>
<evidence type="ECO:0000313" key="6">
    <source>
        <dbReference type="EMBL" id="PIR99244.1"/>
    </source>
</evidence>
<evidence type="ECO:0000256" key="5">
    <source>
        <dbReference type="SAM" id="MobiDB-lite"/>
    </source>
</evidence>
<dbReference type="InterPro" id="IPR038380">
    <property type="entry name" value="Ribosomal_bS21_sf"/>
</dbReference>
<gene>
    <name evidence="6" type="primary">rpsU</name>
    <name evidence="6" type="ORF">COT87_00450</name>
</gene>
<dbReference type="InterPro" id="IPR001911">
    <property type="entry name" value="Ribosomal_bS21"/>
</dbReference>
<protein>
    <recommendedName>
        <fullName evidence="4">Small ribosomal subunit protein bS21</fullName>
    </recommendedName>
</protein>
<keyword evidence="3" id="KW-0687">Ribonucleoprotein</keyword>
<evidence type="ECO:0000256" key="3">
    <source>
        <dbReference type="ARBA" id="ARBA00023274"/>
    </source>
</evidence>
<dbReference type="GO" id="GO:1990904">
    <property type="term" value="C:ribonucleoprotein complex"/>
    <property type="evidence" value="ECO:0007669"/>
    <property type="project" value="UniProtKB-KW"/>
</dbReference>
<name>A0A2H0VJG1_9BACT</name>
<dbReference type="Gene3D" id="1.20.5.1150">
    <property type="entry name" value="Ribosomal protein S8"/>
    <property type="match status" value="1"/>
</dbReference>
<dbReference type="GO" id="GO:0003735">
    <property type="term" value="F:structural constituent of ribosome"/>
    <property type="evidence" value="ECO:0007669"/>
    <property type="project" value="InterPro"/>
</dbReference>
<feature type="region of interest" description="Disordered" evidence="5">
    <location>
        <begin position="42"/>
        <end position="71"/>
    </location>
</feature>
<accession>A0A2H0VJG1</accession>
<dbReference type="NCBIfam" id="TIGR00030">
    <property type="entry name" value="S21p"/>
    <property type="match status" value="1"/>
</dbReference>
<evidence type="ECO:0000256" key="4">
    <source>
        <dbReference type="ARBA" id="ARBA00035135"/>
    </source>
</evidence>
<dbReference type="EMBL" id="PFAF01000005">
    <property type="protein sequence ID" value="PIR99244.1"/>
    <property type="molecule type" value="Genomic_DNA"/>
</dbReference>
<dbReference type="Proteomes" id="UP000230796">
    <property type="component" value="Unassembled WGS sequence"/>
</dbReference>
<keyword evidence="2 6" id="KW-0689">Ribosomal protein</keyword>
<proteinExistence type="inferred from homology"/>
<dbReference type="Pfam" id="PF01165">
    <property type="entry name" value="Ribosomal_S21"/>
    <property type="match status" value="1"/>
</dbReference>
<evidence type="ECO:0000256" key="2">
    <source>
        <dbReference type="ARBA" id="ARBA00022980"/>
    </source>
</evidence>
<comment type="caution">
    <text evidence="6">The sequence shown here is derived from an EMBL/GenBank/DDBJ whole genome shotgun (WGS) entry which is preliminary data.</text>
</comment>
<dbReference type="GO" id="GO:0005840">
    <property type="term" value="C:ribosome"/>
    <property type="evidence" value="ECO:0007669"/>
    <property type="project" value="UniProtKB-KW"/>
</dbReference>
<dbReference type="GO" id="GO:0006412">
    <property type="term" value="P:translation"/>
    <property type="evidence" value="ECO:0007669"/>
    <property type="project" value="InterPro"/>
</dbReference>
<evidence type="ECO:0000256" key="1">
    <source>
        <dbReference type="ARBA" id="ARBA00006640"/>
    </source>
</evidence>
<comment type="similarity">
    <text evidence="1">Belongs to the bacterial ribosomal protein bS21 family.</text>
</comment>
<evidence type="ECO:0000313" key="7">
    <source>
        <dbReference type="Proteomes" id="UP000230796"/>
    </source>
</evidence>